<dbReference type="AlphaFoldDB" id="W1NMZ0"/>
<name>W1NMZ0_AMBTC</name>
<dbReference type="EMBL" id="KI396637">
    <property type="protein sequence ID" value="ERM96923.1"/>
    <property type="molecule type" value="Genomic_DNA"/>
</dbReference>
<protein>
    <submittedName>
        <fullName evidence="1">Uncharacterized protein</fullName>
    </submittedName>
</protein>
<sequence>MRQRVIGGGRLYWRFNHPWKAINNAKHDNKAGKRFAPLSFSKVFELDYPVNGRELAEAHSLHKDDENKNGGKFNIVNKLSGSTIAC</sequence>
<reference evidence="2" key="1">
    <citation type="journal article" date="2013" name="Science">
        <title>The Amborella genome and the evolution of flowering plants.</title>
        <authorList>
            <consortium name="Amborella Genome Project"/>
        </authorList>
    </citation>
    <scope>NUCLEOTIDE SEQUENCE [LARGE SCALE GENOMIC DNA]</scope>
</reference>
<gene>
    <name evidence="1" type="ORF">AMTR_s00074p00128620</name>
</gene>
<dbReference type="Gramene" id="ERM96923">
    <property type="protein sequence ID" value="ERM96923"/>
    <property type="gene ID" value="AMTR_s00074p00128620"/>
</dbReference>
<organism evidence="1 2">
    <name type="scientific">Amborella trichopoda</name>
    <dbReference type="NCBI Taxonomy" id="13333"/>
    <lineage>
        <taxon>Eukaryota</taxon>
        <taxon>Viridiplantae</taxon>
        <taxon>Streptophyta</taxon>
        <taxon>Embryophyta</taxon>
        <taxon>Tracheophyta</taxon>
        <taxon>Spermatophyta</taxon>
        <taxon>Magnoliopsida</taxon>
        <taxon>Amborellales</taxon>
        <taxon>Amborellaceae</taxon>
        <taxon>Amborella</taxon>
    </lineage>
</organism>
<evidence type="ECO:0000313" key="1">
    <source>
        <dbReference type="EMBL" id="ERM96923.1"/>
    </source>
</evidence>
<evidence type="ECO:0000313" key="2">
    <source>
        <dbReference type="Proteomes" id="UP000017836"/>
    </source>
</evidence>
<proteinExistence type="predicted"/>
<accession>W1NMZ0</accession>
<keyword evidence="2" id="KW-1185">Reference proteome</keyword>
<dbReference type="HOGENOM" id="CLU_2500943_0_0_1"/>
<dbReference type="Proteomes" id="UP000017836">
    <property type="component" value="Unassembled WGS sequence"/>
</dbReference>